<feature type="region of interest" description="Disordered" evidence="1">
    <location>
        <begin position="83"/>
        <end position="112"/>
    </location>
</feature>
<dbReference type="Proteomes" id="UP001497457">
    <property type="component" value="Chromosome 18b"/>
</dbReference>
<evidence type="ECO:0000313" key="3">
    <source>
        <dbReference type="Proteomes" id="UP001497457"/>
    </source>
</evidence>
<name>A0ABC8Z8L4_9POAL</name>
<gene>
    <name evidence="2" type="ORF">URODEC1_LOCUS42261</name>
</gene>
<dbReference type="PANTHER" id="PTHR33702:SF5">
    <property type="entry name" value="OS01G0308600 PROTEIN"/>
    <property type="match status" value="1"/>
</dbReference>
<dbReference type="EMBL" id="OZ075128">
    <property type="protein sequence ID" value="CAL4956965.1"/>
    <property type="molecule type" value="Genomic_DNA"/>
</dbReference>
<dbReference type="PANTHER" id="PTHR33702">
    <property type="entry name" value="BNAA09G40010D PROTEIN"/>
    <property type="match status" value="1"/>
</dbReference>
<dbReference type="AlphaFoldDB" id="A0ABC8Z8L4"/>
<feature type="compositionally biased region" description="Pro residues" evidence="1">
    <location>
        <begin position="37"/>
        <end position="51"/>
    </location>
</feature>
<evidence type="ECO:0000256" key="1">
    <source>
        <dbReference type="SAM" id="MobiDB-lite"/>
    </source>
</evidence>
<accession>A0ABC8Z8L4</accession>
<feature type="region of interest" description="Disordered" evidence="1">
    <location>
        <begin position="31"/>
        <end position="54"/>
    </location>
</feature>
<evidence type="ECO:0000313" key="2">
    <source>
        <dbReference type="EMBL" id="CAL4956965.1"/>
    </source>
</evidence>
<sequence length="224" mass="24623">MLLKSYSRLQTYSILPQFHLIVHHHFYTDALSHKLRPPPNPNQARAPPGPPAAMDRTYKGGIKAYWKRRGYYRVDAAAAQRRPPIPTAELGGGVAQPQPPSENDSSARRRRGWRVRRGQLGRRLLRALSPRRWLVRLRDAYVSAMLRLASSPAVGYGAGAPYCATTTHGASFARPTTQLKEYDEKVLVEIYRSILARGGPLPLAVASDGAGAPAAATLRLPTAV</sequence>
<protein>
    <submittedName>
        <fullName evidence="2">Uncharacterized protein</fullName>
    </submittedName>
</protein>
<reference evidence="3" key="1">
    <citation type="submission" date="2024-06" db="EMBL/GenBank/DDBJ databases">
        <authorList>
            <person name="Ryan C."/>
        </authorList>
    </citation>
    <scope>NUCLEOTIDE SEQUENCE [LARGE SCALE GENOMIC DNA]</scope>
</reference>
<keyword evidence="3" id="KW-1185">Reference proteome</keyword>
<reference evidence="2 3" key="2">
    <citation type="submission" date="2024-10" db="EMBL/GenBank/DDBJ databases">
        <authorList>
            <person name="Ryan C."/>
        </authorList>
    </citation>
    <scope>NUCLEOTIDE SEQUENCE [LARGE SCALE GENOMIC DNA]</scope>
</reference>
<proteinExistence type="predicted"/>
<organism evidence="2 3">
    <name type="scientific">Urochloa decumbens</name>
    <dbReference type="NCBI Taxonomy" id="240449"/>
    <lineage>
        <taxon>Eukaryota</taxon>
        <taxon>Viridiplantae</taxon>
        <taxon>Streptophyta</taxon>
        <taxon>Embryophyta</taxon>
        <taxon>Tracheophyta</taxon>
        <taxon>Spermatophyta</taxon>
        <taxon>Magnoliopsida</taxon>
        <taxon>Liliopsida</taxon>
        <taxon>Poales</taxon>
        <taxon>Poaceae</taxon>
        <taxon>PACMAD clade</taxon>
        <taxon>Panicoideae</taxon>
        <taxon>Panicodae</taxon>
        <taxon>Paniceae</taxon>
        <taxon>Melinidinae</taxon>
        <taxon>Urochloa</taxon>
    </lineage>
</organism>